<name>A0A397CC56_APHAT</name>
<dbReference type="Proteomes" id="UP000265716">
    <property type="component" value="Unassembled WGS sequence"/>
</dbReference>
<dbReference type="EMBL" id="QUTC01010435">
    <property type="protein sequence ID" value="RHY40375.1"/>
    <property type="molecule type" value="Genomic_DNA"/>
</dbReference>
<organism evidence="1 2">
    <name type="scientific">Aphanomyces astaci</name>
    <name type="common">Crayfish plague agent</name>
    <dbReference type="NCBI Taxonomy" id="112090"/>
    <lineage>
        <taxon>Eukaryota</taxon>
        <taxon>Sar</taxon>
        <taxon>Stramenopiles</taxon>
        <taxon>Oomycota</taxon>
        <taxon>Saprolegniomycetes</taxon>
        <taxon>Saprolegniales</taxon>
        <taxon>Verrucalvaceae</taxon>
        <taxon>Aphanomyces</taxon>
    </lineage>
</organism>
<accession>A0A397CC56</accession>
<reference evidence="1 2" key="1">
    <citation type="submission" date="2018-08" db="EMBL/GenBank/DDBJ databases">
        <title>Aphanomyces genome sequencing and annotation.</title>
        <authorList>
            <person name="Minardi D."/>
            <person name="Oidtmann B."/>
            <person name="Van Der Giezen M."/>
            <person name="Studholme D.J."/>
        </authorList>
    </citation>
    <scope>NUCLEOTIDE SEQUENCE [LARGE SCALE GENOMIC DNA]</scope>
    <source>
        <strain evidence="1 2">SA</strain>
    </source>
</reference>
<dbReference type="AlphaFoldDB" id="A0A397CC56"/>
<evidence type="ECO:0000313" key="2">
    <source>
        <dbReference type="Proteomes" id="UP000265716"/>
    </source>
</evidence>
<evidence type="ECO:0000313" key="1">
    <source>
        <dbReference type="EMBL" id="RHY40375.1"/>
    </source>
</evidence>
<protein>
    <submittedName>
        <fullName evidence="1">Uncharacterized protein</fullName>
    </submittedName>
</protein>
<dbReference type="VEuPathDB" id="FungiDB:H257_04227"/>
<gene>
    <name evidence="1" type="ORF">DYB38_014214</name>
</gene>
<comment type="caution">
    <text evidence="1">The sequence shown here is derived from an EMBL/GenBank/DDBJ whole genome shotgun (WGS) entry which is preliminary data.</text>
</comment>
<sequence>MRQRLQAVLELPLMQDVRGLDCFAVKPSMIMLVSLSDGFSAVNSSPGGVYRDVLTLLAFFSDITLPFTADVYWSAIVMIIEWSDDVLVGHYAEGATVVPVAPALVSKPPRQYSRKRSVSFFKAGKDG</sequence>
<proteinExistence type="predicted"/>